<feature type="region of interest" description="Disordered" evidence="12">
    <location>
        <begin position="629"/>
        <end position="662"/>
    </location>
</feature>
<dbReference type="InterPro" id="IPR003594">
    <property type="entry name" value="HATPase_dom"/>
</dbReference>
<comment type="caution">
    <text evidence="18">The sequence shown here is derived from an EMBL/GenBank/DDBJ whole genome shotgun (WGS) entry which is preliminary data.</text>
</comment>
<proteinExistence type="predicted"/>
<evidence type="ECO:0000256" key="1">
    <source>
        <dbReference type="ARBA" id="ARBA00000085"/>
    </source>
</evidence>
<keyword evidence="11" id="KW-0175">Coiled coil</keyword>
<protein>
    <recommendedName>
        <fullName evidence="3">histidine kinase</fullName>
        <ecNumber evidence="3">2.7.13.3</ecNumber>
    </recommendedName>
</protein>
<evidence type="ECO:0000256" key="13">
    <source>
        <dbReference type="SAM" id="Phobius"/>
    </source>
</evidence>
<evidence type="ECO:0000259" key="15">
    <source>
        <dbReference type="PROSITE" id="PS50110"/>
    </source>
</evidence>
<dbReference type="InterPro" id="IPR036097">
    <property type="entry name" value="HisK_dim/P_sf"/>
</dbReference>
<dbReference type="InterPro" id="IPR029151">
    <property type="entry name" value="Sensor-like_sf"/>
</dbReference>
<dbReference type="InterPro" id="IPR001789">
    <property type="entry name" value="Sig_transdc_resp-reg_receiver"/>
</dbReference>
<evidence type="ECO:0000256" key="11">
    <source>
        <dbReference type="SAM" id="Coils"/>
    </source>
</evidence>
<keyword evidence="13" id="KW-0472">Membrane</keyword>
<dbReference type="PANTHER" id="PTHR43047:SF72">
    <property type="entry name" value="OSMOSENSING HISTIDINE PROTEIN KINASE SLN1"/>
    <property type="match status" value="1"/>
</dbReference>
<feature type="transmembrane region" description="Helical" evidence="13">
    <location>
        <begin position="300"/>
        <end position="325"/>
    </location>
</feature>
<dbReference type="Proteomes" id="UP001597337">
    <property type="component" value="Unassembled WGS sequence"/>
</dbReference>
<dbReference type="Pfam" id="PF00990">
    <property type="entry name" value="GGDEF"/>
    <property type="match status" value="1"/>
</dbReference>
<dbReference type="PROSITE" id="PS50110">
    <property type="entry name" value="RESPONSE_REGULATORY"/>
    <property type="match status" value="1"/>
</dbReference>
<evidence type="ECO:0000259" key="14">
    <source>
        <dbReference type="PROSITE" id="PS50109"/>
    </source>
</evidence>
<accession>A0ABW4Y9F6</accession>
<evidence type="ECO:0000256" key="3">
    <source>
        <dbReference type="ARBA" id="ARBA00012438"/>
    </source>
</evidence>
<keyword evidence="6 18" id="KW-0808">Transferase</keyword>
<dbReference type="PROSITE" id="PS50885">
    <property type="entry name" value="HAMP"/>
    <property type="match status" value="1"/>
</dbReference>
<keyword evidence="19" id="KW-1185">Reference proteome</keyword>
<dbReference type="Pfam" id="PF02518">
    <property type="entry name" value="HATPase_c"/>
    <property type="match status" value="1"/>
</dbReference>
<dbReference type="SUPFAM" id="SSF52172">
    <property type="entry name" value="CheY-like"/>
    <property type="match status" value="1"/>
</dbReference>
<evidence type="ECO:0000256" key="7">
    <source>
        <dbReference type="ARBA" id="ARBA00022692"/>
    </source>
</evidence>
<dbReference type="Pfam" id="PF00512">
    <property type="entry name" value="HisKA"/>
    <property type="match status" value="1"/>
</dbReference>
<evidence type="ECO:0000313" key="18">
    <source>
        <dbReference type="EMBL" id="MFD2112644.1"/>
    </source>
</evidence>
<feature type="domain" description="Histidine kinase" evidence="14">
    <location>
        <begin position="406"/>
        <end position="625"/>
    </location>
</feature>
<evidence type="ECO:0000256" key="2">
    <source>
        <dbReference type="ARBA" id="ARBA00004651"/>
    </source>
</evidence>
<dbReference type="SUPFAM" id="SSF55874">
    <property type="entry name" value="ATPase domain of HSP90 chaperone/DNA topoisomerase II/histidine kinase"/>
    <property type="match status" value="1"/>
</dbReference>
<dbReference type="RefSeq" id="WP_386027127.1">
    <property type="nucleotide sequence ID" value="NZ_JBHUHX010000032.1"/>
</dbReference>
<evidence type="ECO:0000259" key="17">
    <source>
        <dbReference type="PROSITE" id="PS50887"/>
    </source>
</evidence>
<dbReference type="CDD" id="cd01949">
    <property type="entry name" value="GGDEF"/>
    <property type="match status" value="1"/>
</dbReference>
<feature type="domain" description="GGDEF" evidence="17">
    <location>
        <begin position="862"/>
        <end position="998"/>
    </location>
</feature>
<keyword evidence="5 10" id="KW-0597">Phosphoprotein</keyword>
<keyword evidence="7 13" id="KW-0812">Transmembrane</keyword>
<organism evidence="18 19">
    <name type="scientific">Thiorhodococcus fuscus</name>
    <dbReference type="NCBI Taxonomy" id="527200"/>
    <lineage>
        <taxon>Bacteria</taxon>
        <taxon>Pseudomonadati</taxon>
        <taxon>Pseudomonadota</taxon>
        <taxon>Gammaproteobacteria</taxon>
        <taxon>Chromatiales</taxon>
        <taxon>Chromatiaceae</taxon>
        <taxon>Thiorhodococcus</taxon>
    </lineage>
</organism>
<gene>
    <name evidence="18" type="ORF">ACFSJC_12405</name>
</gene>
<dbReference type="EMBL" id="JBHUHX010000032">
    <property type="protein sequence ID" value="MFD2112644.1"/>
    <property type="molecule type" value="Genomic_DNA"/>
</dbReference>
<feature type="domain" description="Response regulatory" evidence="15">
    <location>
        <begin position="675"/>
        <end position="794"/>
    </location>
</feature>
<dbReference type="SUPFAM" id="SSF55073">
    <property type="entry name" value="Nucleotide cyclase"/>
    <property type="match status" value="1"/>
</dbReference>
<comment type="catalytic activity">
    <reaction evidence="1">
        <text>ATP + protein L-histidine = ADP + protein N-phospho-L-histidine.</text>
        <dbReference type="EC" id="2.7.13.3"/>
    </reaction>
</comment>
<dbReference type="Pfam" id="PF00072">
    <property type="entry name" value="Response_reg"/>
    <property type="match status" value="1"/>
</dbReference>
<evidence type="ECO:0000256" key="10">
    <source>
        <dbReference type="PROSITE-ProRule" id="PRU00169"/>
    </source>
</evidence>
<dbReference type="CDD" id="cd00082">
    <property type="entry name" value="HisKA"/>
    <property type="match status" value="1"/>
</dbReference>
<keyword evidence="4" id="KW-1003">Cell membrane</keyword>
<dbReference type="CDD" id="cd16922">
    <property type="entry name" value="HATPase_EvgS-ArcB-TorS-like"/>
    <property type="match status" value="1"/>
</dbReference>
<dbReference type="InterPro" id="IPR003660">
    <property type="entry name" value="HAMP_dom"/>
</dbReference>
<dbReference type="SMART" id="SM00304">
    <property type="entry name" value="HAMP"/>
    <property type="match status" value="1"/>
</dbReference>
<dbReference type="SUPFAM" id="SSF158472">
    <property type="entry name" value="HAMP domain-like"/>
    <property type="match status" value="1"/>
</dbReference>
<dbReference type="NCBIfam" id="TIGR00254">
    <property type="entry name" value="GGDEF"/>
    <property type="match status" value="1"/>
</dbReference>
<dbReference type="SMART" id="SM00388">
    <property type="entry name" value="HisKA"/>
    <property type="match status" value="1"/>
</dbReference>
<evidence type="ECO:0000256" key="5">
    <source>
        <dbReference type="ARBA" id="ARBA00022553"/>
    </source>
</evidence>
<dbReference type="Gene3D" id="3.30.565.10">
    <property type="entry name" value="Histidine kinase-like ATPase, C-terminal domain"/>
    <property type="match status" value="1"/>
</dbReference>
<feature type="domain" description="HAMP" evidence="16">
    <location>
        <begin position="321"/>
        <end position="373"/>
    </location>
</feature>
<sequence length="998" mass="109460">MKFMSLRAKLLVFLLPLVIGPLLGLGWLAYDRLRTNAQTTLLREMDTLLEQVALSEETHRRSALANAKLFAGSSLLKRYLFAPEGERVNFLLLPLLNLFASYHEAYGDYGDIRLIDPDGKELARYLSDEHADAAALHGLDAYLAELQASDAAALARYVRNEKGDPLLLVGHKLAFVDPTFEDNSIAKPSLRGYLLLVISPEHLRRQAKNGHFGRAGRILFVDAQARRLFADESEPAGARLEAELRDAIQDAAAKHSVRQAEHKDQRTLIRARKLTDNLSQIALLPEDELETASAALGKNVAVIAMVTLLLSSVLLLVVLHLLVLLPVQRLERGAAAIGAGDLRARVPVRGRDELAQLASVFNHMADNLETSQQEKDRAQQEALTSKQLAIDSLRKADRLKDDFLANTSHELRTPLHGIIGLAESLRGGAAGPLTPALDDNLRLIVASGQRLATLVNDILDFSRLRHRELVLNLTAVDLRSVCDLVLQLVANLAEPKGLELINRVPPGLPPAWADENRLQQILYNLVGNAIKFTDRGWVQLCAGVDDDGLIAVRVCDTGPGIPPSQHEAIFASFEQLDSGAGRAHGGTGLGLAVTRSLVKALGGTIRLESQAGAGACFQFTLPVADSAANPVADQNTPPGKESQLADSALAVGSTRTEQTETAPSLMDAWRGDNQLVLVVDDDPINLRVLTNQLGIQGFRVRTATDGEKALAWMSQADADETRVVLLDVMMPRINGFEVCRRLRKRFSASELPILFLTARNQERDLLEGFSAGGNDYLPKPFSREELIARVHVHVSLVERTRALHQLTQTLEQRVAERTQALEQAHAEMERLAMRDSLTQLFNRRYLDQALAREWGRARRHGEPLAALMIDVDFFKQYNDCYGHPMGDRCLQSVATLLSEHARRSADIVARYGGEEFFVIVQDDAAQALELAEQLRTAVAALAIEHRDSTVADHVTVSIGVATLVPDSTHQPADLLGQADAALYQAKQQGRNRVVVHAP</sequence>
<dbReference type="InterPro" id="IPR043128">
    <property type="entry name" value="Rev_trsase/Diguanyl_cyclase"/>
</dbReference>
<evidence type="ECO:0000313" key="19">
    <source>
        <dbReference type="Proteomes" id="UP001597337"/>
    </source>
</evidence>
<feature type="modified residue" description="4-aspartylphosphate" evidence="10">
    <location>
        <position position="727"/>
    </location>
</feature>
<dbReference type="Gene3D" id="3.30.70.270">
    <property type="match status" value="1"/>
</dbReference>
<dbReference type="InterPro" id="IPR004358">
    <property type="entry name" value="Sig_transdc_His_kin-like_C"/>
</dbReference>
<comment type="subcellular location">
    <subcellularLocation>
        <location evidence="2">Cell membrane</location>
        <topology evidence="2">Multi-pass membrane protein</topology>
    </subcellularLocation>
</comment>
<evidence type="ECO:0000256" key="4">
    <source>
        <dbReference type="ARBA" id="ARBA00022475"/>
    </source>
</evidence>
<dbReference type="InterPro" id="IPR029787">
    <property type="entry name" value="Nucleotide_cyclase"/>
</dbReference>
<evidence type="ECO:0000256" key="9">
    <source>
        <dbReference type="ARBA" id="ARBA00022989"/>
    </source>
</evidence>
<dbReference type="Pfam" id="PF00672">
    <property type="entry name" value="HAMP"/>
    <property type="match status" value="1"/>
</dbReference>
<dbReference type="InterPro" id="IPR036890">
    <property type="entry name" value="HATPase_C_sf"/>
</dbReference>
<dbReference type="PRINTS" id="PR00344">
    <property type="entry name" value="BCTRLSENSOR"/>
</dbReference>
<keyword evidence="18" id="KW-0548">Nucleotidyltransferase</keyword>
<keyword evidence="8" id="KW-0418">Kinase</keyword>
<feature type="compositionally biased region" description="Polar residues" evidence="12">
    <location>
        <begin position="653"/>
        <end position="662"/>
    </location>
</feature>
<evidence type="ECO:0000256" key="6">
    <source>
        <dbReference type="ARBA" id="ARBA00022679"/>
    </source>
</evidence>
<dbReference type="Gene3D" id="1.10.287.130">
    <property type="match status" value="1"/>
</dbReference>
<name>A0ABW4Y9F6_9GAMM</name>
<evidence type="ECO:0000259" key="16">
    <source>
        <dbReference type="PROSITE" id="PS50885"/>
    </source>
</evidence>
<dbReference type="GO" id="GO:0052621">
    <property type="term" value="F:diguanylate cyclase activity"/>
    <property type="evidence" value="ECO:0007669"/>
    <property type="project" value="UniProtKB-EC"/>
</dbReference>
<dbReference type="PANTHER" id="PTHR43047">
    <property type="entry name" value="TWO-COMPONENT HISTIDINE PROTEIN KINASE"/>
    <property type="match status" value="1"/>
</dbReference>
<dbReference type="CDD" id="cd06225">
    <property type="entry name" value="HAMP"/>
    <property type="match status" value="1"/>
</dbReference>
<evidence type="ECO:0000256" key="12">
    <source>
        <dbReference type="SAM" id="MobiDB-lite"/>
    </source>
</evidence>
<dbReference type="Gene3D" id="6.10.340.10">
    <property type="match status" value="1"/>
</dbReference>
<evidence type="ECO:0000256" key="8">
    <source>
        <dbReference type="ARBA" id="ARBA00022777"/>
    </source>
</evidence>
<dbReference type="InterPro" id="IPR011006">
    <property type="entry name" value="CheY-like_superfamily"/>
</dbReference>
<dbReference type="InterPro" id="IPR000160">
    <property type="entry name" value="GGDEF_dom"/>
</dbReference>
<dbReference type="InterPro" id="IPR003661">
    <property type="entry name" value="HisK_dim/P_dom"/>
</dbReference>
<dbReference type="InterPro" id="IPR005467">
    <property type="entry name" value="His_kinase_dom"/>
</dbReference>
<dbReference type="EC" id="2.7.13.3" evidence="3"/>
<dbReference type="Gene3D" id="3.40.50.2300">
    <property type="match status" value="1"/>
</dbReference>
<dbReference type="SUPFAM" id="SSF103190">
    <property type="entry name" value="Sensory domain-like"/>
    <property type="match status" value="1"/>
</dbReference>
<feature type="coiled-coil region" evidence="11">
    <location>
        <begin position="361"/>
        <end position="388"/>
    </location>
</feature>
<keyword evidence="9 13" id="KW-1133">Transmembrane helix</keyword>
<dbReference type="PROSITE" id="PS50887">
    <property type="entry name" value="GGDEF"/>
    <property type="match status" value="1"/>
</dbReference>
<dbReference type="PROSITE" id="PS50109">
    <property type="entry name" value="HIS_KIN"/>
    <property type="match status" value="1"/>
</dbReference>
<dbReference type="SMART" id="SM00267">
    <property type="entry name" value="GGDEF"/>
    <property type="match status" value="1"/>
</dbReference>
<dbReference type="SUPFAM" id="SSF47384">
    <property type="entry name" value="Homodimeric domain of signal transducing histidine kinase"/>
    <property type="match status" value="1"/>
</dbReference>
<reference evidence="19" key="1">
    <citation type="journal article" date="2019" name="Int. J. Syst. Evol. Microbiol.">
        <title>The Global Catalogue of Microorganisms (GCM) 10K type strain sequencing project: providing services to taxonomists for standard genome sequencing and annotation.</title>
        <authorList>
            <consortium name="The Broad Institute Genomics Platform"/>
            <consortium name="The Broad Institute Genome Sequencing Center for Infectious Disease"/>
            <person name="Wu L."/>
            <person name="Ma J."/>
        </authorList>
    </citation>
    <scope>NUCLEOTIDE SEQUENCE [LARGE SCALE GENOMIC DNA]</scope>
    <source>
        <strain evidence="19">KACC 12597</strain>
    </source>
</reference>
<dbReference type="SMART" id="SM00448">
    <property type="entry name" value="REC"/>
    <property type="match status" value="1"/>
</dbReference>
<dbReference type="SMART" id="SM00387">
    <property type="entry name" value="HATPase_c"/>
    <property type="match status" value="1"/>
</dbReference>